<dbReference type="Gene3D" id="3.40.50.150">
    <property type="entry name" value="Vaccinia Virus protein VP39"/>
    <property type="match status" value="1"/>
</dbReference>
<gene>
    <name evidence="1" type="ORF">NSCI0253_LOCUS43915</name>
</gene>
<dbReference type="PANTHER" id="PTHR14614">
    <property type="entry name" value="HEPATOCELLULAR CARCINOMA-ASSOCIATED ANTIGEN"/>
    <property type="match status" value="1"/>
</dbReference>
<reference evidence="1" key="1">
    <citation type="submission" date="2021-01" db="EMBL/GenBank/DDBJ databases">
        <authorList>
            <person name="Corre E."/>
            <person name="Pelletier E."/>
            <person name="Niang G."/>
            <person name="Scheremetjew M."/>
            <person name="Finn R."/>
            <person name="Kale V."/>
            <person name="Holt S."/>
            <person name="Cochrane G."/>
            <person name="Meng A."/>
            <person name="Brown T."/>
            <person name="Cohen L."/>
        </authorList>
    </citation>
    <scope>NUCLEOTIDE SEQUENCE</scope>
</reference>
<sequence length="317" mass="33760">MTTLVSDKVGCVSLSPAELIIRSRASESRCDVASALADLRLAASLGGVPRRIQWHICALEARLNALAVLPSLAAPRHNIVDVCAEVTVSLREICTSTTGGRPWPASLALAHWLTSPRGRGAEHLSKCKEVDGTILELGSGLGLVGLAAATAAPNCTVTLTDREPEILDNLCDEVELNGHTLVLPETQDVATPHGERPSDSAKVHVAPLDYVSLSRTHPEKVTTPFDLVVGADIIFEQEHAALGNVFPSLLRPGGVGVVCAQNGRLGLHSFVENCRGSGMVVELVPFTGDLLELAREESDTDDLCESREHSLYIVRHS</sequence>
<evidence type="ECO:0000313" key="1">
    <source>
        <dbReference type="EMBL" id="CAD8869559.1"/>
    </source>
</evidence>
<organism evidence="1">
    <name type="scientific">Noctiluca scintillans</name>
    <name type="common">Sea sparkle</name>
    <name type="synonym">Red tide dinoflagellate</name>
    <dbReference type="NCBI Taxonomy" id="2966"/>
    <lineage>
        <taxon>Eukaryota</taxon>
        <taxon>Sar</taxon>
        <taxon>Alveolata</taxon>
        <taxon>Dinophyceae</taxon>
        <taxon>Noctilucales</taxon>
        <taxon>Noctilucaceae</taxon>
        <taxon>Noctiluca</taxon>
    </lineage>
</organism>
<dbReference type="AlphaFoldDB" id="A0A7S1AZ37"/>
<dbReference type="Pfam" id="PF10294">
    <property type="entry name" value="Methyltransf_16"/>
    <property type="match status" value="1"/>
</dbReference>
<accession>A0A7S1AZ37</accession>
<dbReference type="EMBL" id="HBFQ01061946">
    <property type="protein sequence ID" value="CAD8869559.1"/>
    <property type="molecule type" value="Transcribed_RNA"/>
</dbReference>
<evidence type="ECO:0008006" key="2">
    <source>
        <dbReference type="Google" id="ProtNLM"/>
    </source>
</evidence>
<name>A0A7S1AZ37_NOCSC</name>
<dbReference type="InterPro" id="IPR019410">
    <property type="entry name" value="Methyltransf_16"/>
</dbReference>
<dbReference type="SUPFAM" id="SSF53335">
    <property type="entry name" value="S-adenosyl-L-methionine-dependent methyltransferases"/>
    <property type="match status" value="1"/>
</dbReference>
<dbReference type="InterPro" id="IPR029063">
    <property type="entry name" value="SAM-dependent_MTases_sf"/>
</dbReference>
<proteinExistence type="predicted"/>
<protein>
    <recommendedName>
        <fullName evidence="2">Calmodulin-lysine N-methyltransferase</fullName>
    </recommendedName>
</protein>